<evidence type="ECO:0000313" key="1">
    <source>
        <dbReference type="EMBL" id="KGO56276.1"/>
    </source>
</evidence>
<dbReference type="RefSeq" id="XP_016598071.1">
    <property type="nucleotide sequence ID" value="XM_016745153.1"/>
</dbReference>
<dbReference type="EMBL" id="JQFZ01000170">
    <property type="protein sequence ID" value="KGO56276.1"/>
    <property type="molecule type" value="Genomic_DNA"/>
</dbReference>
<evidence type="ECO:0000313" key="2">
    <source>
        <dbReference type="Proteomes" id="UP000030143"/>
    </source>
</evidence>
<comment type="caution">
    <text evidence="1">The sequence shown here is derived from an EMBL/GenBank/DDBJ whole genome shotgun (WGS) entry which is preliminary data.</text>
</comment>
<dbReference type="VEuPathDB" id="FungiDB:PEXP_051850"/>
<protein>
    <submittedName>
        <fullName evidence="1">Uncharacterized protein</fullName>
    </submittedName>
</protein>
<gene>
    <name evidence="1" type="ORF">PEX2_078830</name>
</gene>
<dbReference type="HOGENOM" id="CLU_2997153_0_0_1"/>
<keyword evidence="2" id="KW-1185">Reference proteome</keyword>
<dbReference type="OrthoDB" id="10676804at2759"/>
<reference evidence="1 2" key="1">
    <citation type="journal article" date="2015" name="Mol. Plant Microbe Interact.">
        <title>Genome, transcriptome, and functional analyses of Penicillium expansum provide new insights into secondary metabolism and pathogenicity.</title>
        <authorList>
            <person name="Ballester A.R."/>
            <person name="Marcet-Houben M."/>
            <person name="Levin E."/>
            <person name="Sela N."/>
            <person name="Selma-Lazaro C."/>
            <person name="Carmona L."/>
            <person name="Wisniewski M."/>
            <person name="Droby S."/>
            <person name="Gonzalez-Candelas L."/>
            <person name="Gabaldon T."/>
        </authorList>
    </citation>
    <scope>NUCLEOTIDE SEQUENCE [LARGE SCALE GENOMIC DNA]</scope>
    <source>
        <strain evidence="1 2">MD-8</strain>
    </source>
</reference>
<dbReference type="Proteomes" id="UP000030143">
    <property type="component" value="Unassembled WGS sequence"/>
</dbReference>
<dbReference type="AlphaFoldDB" id="A0A0A2JN79"/>
<proteinExistence type="predicted"/>
<name>A0A0A2JN79_PENEN</name>
<dbReference type="GeneID" id="27680573"/>
<sequence>MLADYCPSPCSVFETFRACGLCGLIHPLYGVPLPFDPSTLGAEAQSLEPEISLKDVN</sequence>
<organism evidence="1 2">
    <name type="scientific">Penicillium expansum</name>
    <name type="common">Blue mold rot fungus</name>
    <dbReference type="NCBI Taxonomy" id="27334"/>
    <lineage>
        <taxon>Eukaryota</taxon>
        <taxon>Fungi</taxon>
        <taxon>Dikarya</taxon>
        <taxon>Ascomycota</taxon>
        <taxon>Pezizomycotina</taxon>
        <taxon>Eurotiomycetes</taxon>
        <taxon>Eurotiomycetidae</taxon>
        <taxon>Eurotiales</taxon>
        <taxon>Aspergillaceae</taxon>
        <taxon>Penicillium</taxon>
    </lineage>
</organism>
<accession>A0A0A2JN79</accession>